<sequence length="74" mass="7784">MTRLVDHRDTSAAEILDCSCEALAIIHLCESAAWAIQNGGNALGLADAIGSGLRLAYALLEPVHEALSSHDGRK</sequence>
<keyword evidence="2" id="KW-1185">Reference proteome</keyword>
<gene>
    <name evidence="1" type="ORF">NKI36_06435</name>
</gene>
<evidence type="ECO:0000313" key="2">
    <source>
        <dbReference type="Proteomes" id="UP001433071"/>
    </source>
</evidence>
<protein>
    <submittedName>
        <fullName evidence="1">Uncharacterized protein</fullName>
    </submittedName>
</protein>
<proteinExistence type="predicted"/>
<organism evidence="1 2">
    <name type="scientific">Mesorhizobium caraganae</name>
    <dbReference type="NCBI Taxonomy" id="483206"/>
    <lineage>
        <taxon>Bacteria</taxon>
        <taxon>Pseudomonadati</taxon>
        <taxon>Pseudomonadota</taxon>
        <taxon>Alphaproteobacteria</taxon>
        <taxon>Hyphomicrobiales</taxon>
        <taxon>Phyllobacteriaceae</taxon>
        <taxon>Mesorhizobium</taxon>
    </lineage>
</organism>
<accession>A0ABV1YVB1</accession>
<comment type="caution">
    <text evidence="1">The sequence shown here is derived from an EMBL/GenBank/DDBJ whole genome shotgun (WGS) entry which is preliminary data.</text>
</comment>
<dbReference type="RefSeq" id="WP_352556778.1">
    <property type="nucleotide sequence ID" value="NZ_JAMYQB010000003.1"/>
</dbReference>
<dbReference type="Proteomes" id="UP001433071">
    <property type="component" value="Unassembled WGS sequence"/>
</dbReference>
<reference evidence="1 2" key="1">
    <citation type="journal article" date="2024" name="Proc. Natl. Acad. Sci. U.S.A.">
        <title>The evolutionary genomics of adaptation to stress in wild rhizobium bacteria.</title>
        <authorList>
            <person name="Kehlet-Delgado H."/>
            <person name="Montoya A.P."/>
            <person name="Jensen K.T."/>
            <person name="Wendlandt C.E."/>
            <person name="Dexheimer C."/>
            <person name="Roberts M."/>
            <person name="Torres Martinez L."/>
            <person name="Friesen M.L."/>
            <person name="Griffitts J.S."/>
            <person name="Porter S.S."/>
        </authorList>
    </citation>
    <scope>NUCLEOTIDE SEQUENCE [LARGE SCALE GENOMIC DNA]</scope>
    <source>
        <strain evidence="1 2">M0641</strain>
    </source>
</reference>
<name>A0ABV1YVB1_9HYPH</name>
<evidence type="ECO:0000313" key="1">
    <source>
        <dbReference type="EMBL" id="MER9403685.1"/>
    </source>
</evidence>
<dbReference type="EMBL" id="JAMYQB010000003">
    <property type="protein sequence ID" value="MER9403685.1"/>
    <property type="molecule type" value="Genomic_DNA"/>
</dbReference>